<reference evidence="8" key="1">
    <citation type="journal article" date="2019" name="Int. J. Syst. Evol. Microbiol.">
        <title>The Global Catalogue of Microorganisms (GCM) 10K type strain sequencing project: providing services to taxonomists for standard genome sequencing and annotation.</title>
        <authorList>
            <consortium name="The Broad Institute Genomics Platform"/>
            <consortium name="The Broad Institute Genome Sequencing Center for Infectious Disease"/>
            <person name="Wu L."/>
            <person name="Ma J."/>
        </authorList>
    </citation>
    <scope>NUCLEOTIDE SEQUENCE [LARGE SCALE GENOMIC DNA]</scope>
    <source>
        <strain evidence="8">JCM 16014</strain>
    </source>
</reference>
<evidence type="ECO:0000313" key="7">
    <source>
        <dbReference type="EMBL" id="GAA2060189.1"/>
    </source>
</evidence>
<dbReference type="InterPro" id="IPR036390">
    <property type="entry name" value="WH_DNA-bd_sf"/>
</dbReference>
<dbReference type="InterPro" id="IPR036388">
    <property type="entry name" value="WH-like_DNA-bd_sf"/>
</dbReference>
<dbReference type="Proteomes" id="UP001500751">
    <property type="component" value="Unassembled WGS sequence"/>
</dbReference>
<dbReference type="CDD" id="cd08414">
    <property type="entry name" value="PBP2_LTTR_aromatics_like"/>
    <property type="match status" value="1"/>
</dbReference>
<proteinExistence type="inferred from homology"/>
<evidence type="ECO:0000256" key="3">
    <source>
        <dbReference type="ARBA" id="ARBA00023125"/>
    </source>
</evidence>
<dbReference type="PANTHER" id="PTHR30346:SF28">
    <property type="entry name" value="HTH-TYPE TRANSCRIPTIONAL REGULATOR CYNR"/>
    <property type="match status" value="1"/>
</dbReference>
<evidence type="ECO:0000259" key="6">
    <source>
        <dbReference type="PROSITE" id="PS50931"/>
    </source>
</evidence>
<dbReference type="SUPFAM" id="SSF46785">
    <property type="entry name" value="Winged helix' DNA-binding domain"/>
    <property type="match status" value="1"/>
</dbReference>
<evidence type="ECO:0000256" key="4">
    <source>
        <dbReference type="ARBA" id="ARBA00023163"/>
    </source>
</evidence>
<dbReference type="Pfam" id="PF03466">
    <property type="entry name" value="LysR_substrate"/>
    <property type="match status" value="1"/>
</dbReference>
<dbReference type="Pfam" id="PF00126">
    <property type="entry name" value="HTH_1"/>
    <property type="match status" value="1"/>
</dbReference>
<evidence type="ECO:0000313" key="8">
    <source>
        <dbReference type="Proteomes" id="UP001500751"/>
    </source>
</evidence>
<comment type="caution">
    <text evidence="7">The sequence shown here is derived from an EMBL/GenBank/DDBJ whole genome shotgun (WGS) entry which is preliminary data.</text>
</comment>
<dbReference type="Gene3D" id="1.10.10.10">
    <property type="entry name" value="Winged helix-like DNA-binding domain superfamily/Winged helix DNA-binding domain"/>
    <property type="match status" value="1"/>
</dbReference>
<sequence length="305" mass="32667">MEDRLVRAFVAVADHGTYNAAALALAVTQPALTKQIQALEARIGGALFRRGRHGARLTPLGRTLLPDARDVVERLDGFELRARRLTAGGAGSLALGFGLSTIDIAPRAVAEFRRRHPRVAVTLDDMATAVQLERLRGGQLDAGFVRLPVGEDLEVLELGVDRLMLAVPPNVDTAPGARELMLTHGLVTLMQTKGPGFVHQVERYLEAIGVEPRVAQRANDLQTVMALVAAGVGVALVSAGALAVVAPDRINWLPIDHEAARWRIGVVWARGEPAEPLAAFLEVTRELVAAPHPPRTTASPSAVRR</sequence>
<dbReference type="Gene3D" id="3.40.190.10">
    <property type="entry name" value="Periplasmic binding protein-like II"/>
    <property type="match status" value="2"/>
</dbReference>
<keyword evidence="8" id="KW-1185">Reference proteome</keyword>
<keyword evidence="5" id="KW-1133">Transmembrane helix</keyword>
<keyword evidence="4" id="KW-0804">Transcription</keyword>
<dbReference type="InterPro" id="IPR005119">
    <property type="entry name" value="LysR_subst-bd"/>
</dbReference>
<dbReference type="EMBL" id="BAAAQN010000078">
    <property type="protein sequence ID" value="GAA2060189.1"/>
    <property type="molecule type" value="Genomic_DNA"/>
</dbReference>
<evidence type="ECO:0000256" key="1">
    <source>
        <dbReference type="ARBA" id="ARBA00009437"/>
    </source>
</evidence>
<organism evidence="7 8">
    <name type="scientific">Catenulispora yoronensis</name>
    <dbReference type="NCBI Taxonomy" id="450799"/>
    <lineage>
        <taxon>Bacteria</taxon>
        <taxon>Bacillati</taxon>
        <taxon>Actinomycetota</taxon>
        <taxon>Actinomycetes</taxon>
        <taxon>Catenulisporales</taxon>
        <taxon>Catenulisporaceae</taxon>
        <taxon>Catenulispora</taxon>
    </lineage>
</organism>
<name>A0ABP5H0M4_9ACTN</name>
<dbReference type="SUPFAM" id="SSF53850">
    <property type="entry name" value="Periplasmic binding protein-like II"/>
    <property type="match status" value="1"/>
</dbReference>
<comment type="similarity">
    <text evidence="1">Belongs to the LysR transcriptional regulatory family.</text>
</comment>
<accession>A0ABP5H0M4</accession>
<keyword evidence="2" id="KW-0805">Transcription regulation</keyword>
<feature type="domain" description="HTH lysR-type" evidence="6">
    <location>
        <begin position="1"/>
        <end position="58"/>
    </location>
</feature>
<dbReference type="RefSeq" id="WP_344671287.1">
    <property type="nucleotide sequence ID" value="NZ_BAAAQN010000078.1"/>
</dbReference>
<dbReference type="PROSITE" id="PS50931">
    <property type="entry name" value="HTH_LYSR"/>
    <property type="match status" value="1"/>
</dbReference>
<keyword evidence="3" id="KW-0238">DNA-binding</keyword>
<protein>
    <submittedName>
        <fullName evidence="7">LysR family transcriptional regulator</fullName>
    </submittedName>
</protein>
<keyword evidence="5" id="KW-0472">Membrane</keyword>
<evidence type="ECO:0000256" key="5">
    <source>
        <dbReference type="SAM" id="Phobius"/>
    </source>
</evidence>
<keyword evidence="5" id="KW-0812">Transmembrane</keyword>
<dbReference type="PANTHER" id="PTHR30346">
    <property type="entry name" value="TRANSCRIPTIONAL DUAL REGULATOR HCAR-RELATED"/>
    <property type="match status" value="1"/>
</dbReference>
<feature type="transmembrane region" description="Helical" evidence="5">
    <location>
        <begin position="224"/>
        <end position="245"/>
    </location>
</feature>
<gene>
    <name evidence="7" type="ORF">GCM10009839_83520</name>
</gene>
<dbReference type="PRINTS" id="PR00039">
    <property type="entry name" value="HTHLYSR"/>
</dbReference>
<dbReference type="InterPro" id="IPR000847">
    <property type="entry name" value="LysR_HTH_N"/>
</dbReference>
<evidence type="ECO:0000256" key="2">
    <source>
        <dbReference type="ARBA" id="ARBA00023015"/>
    </source>
</evidence>